<dbReference type="PANTHER" id="PTHR10510">
    <property type="entry name" value="CYTOCHROME C OXIDASE POLYPEPTIDE 7A"/>
    <property type="match status" value="1"/>
</dbReference>
<dbReference type="GO" id="GO:0097250">
    <property type="term" value="P:mitochondrial respirasome assembly"/>
    <property type="evidence" value="ECO:0007669"/>
    <property type="project" value="TreeGrafter"/>
</dbReference>
<dbReference type="FunFam" id="4.10.91.10:FF:000001">
    <property type="entry name" value="Cytochrome c oxidase subunit 7A1, mitochondrial"/>
    <property type="match status" value="1"/>
</dbReference>
<dbReference type="SUPFAM" id="SSF81419">
    <property type="entry name" value="Mitochondrial cytochrome c oxidase subunit VIIa"/>
    <property type="match status" value="1"/>
</dbReference>
<feature type="compositionally biased region" description="Basic and acidic residues" evidence="7">
    <location>
        <begin position="1"/>
        <end position="11"/>
    </location>
</feature>
<sequence>MSSDVKFDSFKGRLASHGGSAVPSGLSATTVKESPKLIWAQNPHPPAPGFWDDYPRNLVKKYQTYFQKSDGLPVHLKKGMKDRLIYSSTMGITIFGTIFACYTLYKMTKKD</sequence>
<evidence type="ECO:0000256" key="7">
    <source>
        <dbReference type="SAM" id="MobiDB-lite"/>
    </source>
</evidence>
<feature type="region of interest" description="Disordered" evidence="7">
    <location>
        <begin position="1"/>
        <end position="28"/>
    </location>
</feature>
<evidence type="ECO:0000256" key="5">
    <source>
        <dbReference type="ARBA" id="ARBA00023128"/>
    </source>
</evidence>
<evidence type="ECO:0000256" key="3">
    <source>
        <dbReference type="ARBA" id="ARBA00022792"/>
    </source>
</evidence>
<name>A0A2G8KDI1_STIJA</name>
<dbReference type="OrthoDB" id="5966508at2759"/>
<evidence type="ECO:0000256" key="8">
    <source>
        <dbReference type="SAM" id="Phobius"/>
    </source>
</evidence>
<gene>
    <name evidence="9" type="ORF">BSL78_17109</name>
</gene>
<comment type="subcellular location">
    <subcellularLocation>
        <location evidence="1">Mitochondrion inner membrane</location>
    </subcellularLocation>
</comment>
<dbReference type="Proteomes" id="UP000230750">
    <property type="component" value="Unassembled WGS sequence"/>
</dbReference>
<dbReference type="InterPro" id="IPR003177">
    <property type="entry name" value="Cytc_oxidase_su7a_met"/>
</dbReference>
<evidence type="ECO:0000256" key="4">
    <source>
        <dbReference type="ARBA" id="ARBA00022946"/>
    </source>
</evidence>
<dbReference type="GO" id="GO:0002082">
    <property type="term" value="P:regulation of oxidative phosphorylation"/>
    <property type="evidence" value="ECO:0007669"/>
    <property type="project" value="TreeGrafter"/>
</dbReference>
<accession>A0A2G8KDI1</accession>
<dbReference type="GO" id="GO:0005743">
    <property type="term" value="C:mitochondrial inner membrane"/>
    <property type="evidence" value="ECO:0007669"/>
    <property type="project" value="UniProtKB-SubCell"/>
</dbReference>
<keyword evidence="4" id="KW-0809">Transit peptide</keyword>
<keyword evidence="5" id="KW-0496">Mitochondrion</keyword>
<dbReference type="AlphaFoldDB" id="A0A2G8KDI1"/>
<dbReference type="PANTHER" id="PTHR10510:SF11">
    <property type="entry name" value="CYTOCHROME C OXIDASE SUBUNIT 7A, MITOCHONDRIAL"/>
    <property type="match status" value="1"/>
</dbReference>
<keyword evidence="10" id="KW-1185">Reference proteome</keyword>
<comment type="similarity">
    <text evidence="2">Belongs to the cytochrome c oxidase VIIa family.</text>
</comment>
<dbReference type="Pfam" id="PF02238">
    <property type="entry name" value="COX7a"/>
    <property type="match status" value="1"/>
</dbReference>
<dbReference type="GO" id="GO:0006123">
    <property type="term" value="P:mitochondrial electron transport, cytochrome c to oxygen"/>
    <property type="evidence" value="ECO:0007669"/>
    <property type="project" value="InterPro"/>
</dbReference>
<comment type="caution">
    <text evidence="9">The sequence shown here is derived from an EMBL/GenBank/DDBJ whole genome shotgun (WGS) entry which is preliminary data.</text>
</comment>
<evidence type="ECO:0000256" key="1">
    <source>
        <dbReference type="ARBA" id="ARBA00004273"/>
    </source>
</evidence>
<dbReference type="STRING" id="307972.A0A2G8KDI1"/>
<dbReference type="InterPro" id="IPR036539">
    <property type="entry name" value="Cyt_c_oxidase_su7a_sf"/>
</dbReference>
<organism evidence="9 10">
    <name type="scientific">Stichopus japonicus</name>
    <name type="common">Sea cucumber</name>
    <dbReference type="NCBI Taxonomy" id="307972"/>
    <lineage>
        <taxon>Eukaryota</taxon>
        <taxon>Metazoa</taxon>
        <taxon>Echinodermata</taxon>
        <taxon>Eleutherozoa</taxon>
        <taxon>Echinozoa</taxon>
        <taxon>Holothuroidea</taxon>
        <taxon>Aspidochirotacea</taxon>
        <taxon>Aspidochirotida</taxon>
        <taxon>Stichopodidae</taxon>
        <taxon>Apostichopus</taxon>
    </lineage>
</organism>
<proteinExistence type="inferred from homology"/>
<feature type="transmembrane region" description="Helical" evidence="8">
    <location>
        <begin position="84"/>
        <end position="105"/>
    </location>
</feature>
<evidence type="ECO:0000313" key="9">
    <source>
        <dbReference type="EMBL" id="PIK46019.1"/>
    </source>
</evidence>
<dbReference type="EMBL" id="MRZV01000670">
    <property type="protein sequence ID" value="PIK46019.1"/>
    <property type="molecule type" value="Genomic_DNA"/>
</dbReference>
<dbReference type="Gene3D" id="4.10.91.10">
    <property type="entry name" value="Cytochrome c oxidase, subunit VIIa"/>
    <property type="match status" value="1"/>
</dbReference>
<dbReference type="GO" id="GO:0045277">
    <property type="term" value="C:respiratory chain complex IV"/>
    <property type="evidence" value="ECO:0007669"/>
    <property type="project" value="InterPro"/>
</dbReference>
<evidence type="ECO:0000256" key="6">
    <source>
        <dbReference type="ARBA" id="ARBA00023136"/>
    </source>
</evidence>
<keyword evidence="8" id="KW-1133">Transmembrane helix</keyword>
<evidence type="ECO:0000256" key="2">
    <source>
        <dbReference type="ARBA" id="ARBA00009331"/>
    </source>
</evidence>
<dbReference type="InterPro" id="IPR039297">
    <property type="entry name" value="COX7a"/>
</dbReference>
<reference evidence="9 10" key="1">
    <citation type="journal article" date="2017" name="PLoS Biol.">
        <title>The sea cucumber genome provides insights into morphological evolution and visceral regeneration.</title>
        <authorList>
            <person name="Zhang X."/>
            <person name="Sun L."/>
            <person name="Yuan J."/>
            <person name="Sun Y."/>
            <person name="Gao Y."/>
            <person name="Zhang L."/>
            <person name="Li S."/>
            <person name="Dai H."/>
            <person name="Hamel J.F."/>
            <person name="Liu C."/>
            <person name="Yu Y."/>
            <person name="Liu S."/>
            <person name="Lin W."/>
            <person name="Guo K."/>
            <person name="Jin S."/>
            <person name="Xu P."/>
            <person name="Storey K.B."/>
            <person name="Huan P."/>
            <person name="Zhang T."/>
            <person name="Zhou Y."/>
            <person name="Zhang J."/>
            <person name="Lin C."/>
            <person name="Li X."/>
            <person name="Xing L."/>
            <person name="Huo D."/>
            <person name="Sun M."/>
            <person name="Wang L."/>
            <person name="Mercier A."/>
            <person name="Li F."/>
            <person name="Yang H."/>
            <person name="Xiang J."/>
        </authorList>
    </citation>
    <scope>NUCLEOTIDE SEQUENCE [LARGE SCALE GENOMIC DNA]</scope>
    <source>
        <strain evidence="9">Shaxun</strain>
        <tissue evidence="9">Muscle</tissue>
    </source>
</reference>
<keyword evidence="8" id="KW-0812">Transmembrane</keyword>
<keyword evidence="3" id="KW-0999">Mitochondrion inner membrane</keyword>
<evidence type="ECO:0000313" key="10">
    <source>
        <dbReference type="Proteomes" id="UP000230750"/>
    </source>
</evidence>
<keyword evidence="6 8" id="KW-0472">Membrane</keyword>
<protein>
    <submittedName>
        <fullName evidence="9">Putative cytochrome c oxidase subunit 7A-related protein, mitochondrial</fullName>
    </submittedName>
</protein>